<gene>
    <name evidence="1" type="ORF">PATL70BA_1092</name>
</gene>
<dbReference type="InterPro" id="IPR013785">
    <property type="entry name" value="Aldolase_TIM"/>
</dbReference>
<proteinExistence type="predicted"/>
<dbReference type="AlphaFoldDB" id="A0A3P7RW17"/>
<dbReference type="GO" id="GO:0045893">
    <property type="term" value="P:positive regulation of DNA-templated transcription"/>
    <property type="evidence" value="ECO:0007669"/>
    <property type="project" value="TreeGrafter"/>
</dbReference>
<dbReference type="KEGG" id="cbar:PATL70BA_1092"/>
<dbReference type="RefSeq" id="WP_125136376.1">
    <property type="nucleotide sequence ID" value="NZ_LR130778.1"/>
</dbReference>
<dbReference type="PANTHER" id="PTHR35787:SF1">
    <property type="entry name" value="GLYCEROL UPTAKE OPERON ANTITERMINATOR REGULATORY PROTEIN"/>
    <property type="match status" value="1"/>
</dbReference>
<dbReference type="EMBL" id="LR130778">
    <property type="protein sequence ID" value="VDN46966.1"/>
    <property type="molecule type" value="Genomic_DNA"/>
</dbReference>
<keyword evidence="2" id="KW-1185">Reference proteome</keyword>
<accession>A0A3P7RW17</accession>
<sequence length="189" mass="20954">MSKSQMNDILIDNPIIAAVSSREHMEKAIKSPCNVIFMLYGDIMTLKDDVNYAKANDKKVFIHIDLIHGFSHDNYALRYIQSEIDPTGIVTTKSSLTKKAKEMDMLVIQRLFMLDSKSINAGIATIKGMKPDAVEIMPGIIPKITTVMSKELSVPIIVGGLIEYKQEVLEALKAGATSISTSSEKIWYS</sequence>
<dbReference type="PIRSF" id="PIRSF016897">
    <property type="entry name" value="GlpP"/>
    <property type="match status" value="1"/>
</dbReference>
<evidence type="ECO:0000313" key="2">
    <source>
        <dbReference type="Proteomes" id="UP000279029"/>
    </source>
</evidence>
<dbReference type="Proteomes" id="UP000279029">
    <property type="component" value="Chromosome"/>
</dbReference>
<organism evidence="1 2">
    <name type="scientific">Petrocella atlantisensis</name>
    <dbReference type="NCBI Taxonomy" id="2173034"/>
    <lineage>
        <taxon>Bacteria</taxon>
        <taxon>Bacillati</taxon>
        <taxon>Bacillota</taxon>
        <taxon>Clostridia</taxon>
        <taxon>Lachnospirales</taxon>
        <taxon>Vallitaleaceae</taxon>
        <taxon>Petrocella</taxon>
    </lineage>
</organism>
<dbReference type="PANTHER" id="PTHR35787">
    <property type="entry name" value="GLYCEROL UPTAKE OPERON ANTITERMINATOR REGULATORY PROTEIN"/>
    <property type="match status" value="1"/>
</dbReference>
<dbReference type="InterPro" id="IPR006699">
    <property type="entry name" value="GlpP"/>
</dbReference>
<reference evidence="1 2" key="1">
    <citation type="submission" date="2018-09" db="EMBL/GenBank/DDBJ databases">
        <authorList>
            <person name="Postec A."/>
        </authorList>
    </citation>
    <scope>NUCLEOTIDE SEQUENCE [LARGE SCALE GENOMIC DNA]</scope>
    <source>
        <strain evidence="1">70B-A</strain>
    </source>
</reference>
<dbReference type="GO" id="GO:0001072">
    <property type="term" value="F:transcription antitermination factor activity, RNA binding"/>
    <property type="evidence" value="ECO:0007669"/>
    <property type="project" value="TreeGrafter"/>
</dbReference>
<name>A0A3P7RW17_9FIRM</name>
<dbReference type="GO" id="GO:0006071">
    <property type="term" value="P:glycerol metabolic process"/>
    <property type="evidence" value="ECO:0007669"/>
    <property type="project" value="InterPro"/>
</dbReference>
<protein>
    <submittedName>
        <fullName evidence="1">Glycerol-3-phosphate responsive antiterminator</fullName>
    </submittedName>
</protein>
<dbReference type="OrthoDB" id="9799580at2"/>
<evidence type="ECO:0000313" key="1">
    <source>
        <dbReference type="EMBL" id="VDN46966.1"/>
    </source>
</evidence>
<dbReference type="SUPFAM" id="SSF110391">
    <property type="entry name" value="GlpP-like"/>
    <property type="match status" value="1"/>
</dbReference>
<dbReference type="Pfam" id="PF04309">
    <property type="entry name" value="G3P_antiterm"/>
    <property type="match status" value="1"/>
</dbReference>
<dbReference type="Gene3D" id="3.20.20.70">
    <property type="entry name" value="Aldolase class I"/>
    <property type="match status" value="1"/>
</dbReference>